<dbReference type="EMBL" id="GECZ01018418">
    <property type="protein sequence ID" value="JAS51351.1"/>
    <property type="molecule type" value="Transcribed_RNA"/>
</dbReference>
<organism evidence="1">
    <name type="scientific">Cuerna arida</name>
    <dbReference type="NCBI Taxonomy" id="1464854"/>
    <lineage>
        <taxon>Eukaryota</taxon>
        <taxon>Metazoa</taxon>
        <taxon>Ecdysozoa</taxon>
        <taxon>Arthropoda</taxon>
        <taxon>Hexapoda</taxon>
        <taxon>Insecta</taxon>
        <taxon>Pterygota</taxon>
        <taxon>Neoptera</taxon>
        <taxon>Paraneoptera</taxon>
        <taxon>Hemiptera</taxon>
        <taxon>Auchenorrhyncha</taxon>
        <taxon>Membracoidea</taxon>
        <taxon>Cicadellidae</taxon>
        <taxon>Cicadellinae</taxon>
        <taxon>Proconiini</taxon>
        <taxon>Cuerna</taxon>
    </lineage>
</organism>
<accession>A0A1B6FMF8</accession>
<sequence>KALTKTILEDSKTNREEKLSLRKITTIKVVKEKPGFMFLKYTYSDVEVWSRIQVYTQPPGRPHKNKKIKLLLTKDMLINALENLEELYPTEREINHLKHRDLMSLLPYVPAIHHGVFTSLKPAKAPAKSQKP</sequence>
<protein>
    <submittedName>
        <fullName evidence="1">Uncharacterized protein</fullName>
    </submittedName>
</protein>
<dbReference type="AlphaFoldDB" id="A0A1B6FMF8"/>
<feature type="non-terminal residue" evidence="1">
    <location>
        <position position="1"/>
    </location>
</feature>
<proteinExistence type="predicted"/>
<feature type="non-terminal residue" evidence="1">
    <location>
        <position position="132"/>
    </location>
</feature>
<gene>
    <name evidence="1" type="ORF">g.9676</name>
</gene>
<evidence type="ECO:0000313" key="1">
    <source>
        <dbReference type="EMBL" id="JAS51351.1"/>
    </source>
</evidence>
<reference evidence="1" key="1">
    <citation type="submission" date="2015-11" db="EMBL/GenBank/DDBJ databases">
        <title>De novo transcriptome assembly of four potential Pierce s Disease insect vectors from Arizona vineyards.</title>
        <authorList>
            <person name="Tassone E.E."/>
        </authorList>
    </citation>
    <scope>NUCLEOTIDE SEQUENCE</scope>
</reference>
<name>A0A1B6FMF8_9HEMI</name>